<evidence type="ECO:0000256" key="1">
    <source>
        <dbReference type="SAM" id="Phobius"/>
    </source>
</evidence>
<evidence type="ECO:0008006" key="5">
    <source>
        <dbReference type="Google" id="ProtNLM"/>
    </source>
</evidence>
<keyword evidence="2" id="KW-0732">Signal</keyword>
<dbReference type="Proteomes" id="UP001239759">
    <property type="component" value="Unassembled WGS sequence"/>
</dbReference>
<gene>
    <name evidence="3" type="ORF">QPX23_01985</name>
</gene>
<sequence length="242" mass="25511">MKSKLSSAIAVVAATALAMSAPVIASASGNSIGEIFQNPTNSFSQKDEVTSTEIMEAVVFGEGELGKELDTQESFTPPAEAAVSERDKQILEDVSEGMRALPASFLDEQAEKITSGDPYQVERALDNYSNALLDVFDEEAPGVREHLAEDQVQPQCGAMFVCVAAMYVAIAAAFAVAAVAANVGGGYNALVAENGVWTGDTYTGARSANTAPLEYGETLAEEEISLDQAELVRTITTKMQNV</sequence>
<evidence type="ECO:0000256" key="2">
    <source>
        <dbReference type="SAM" id="SignalP"/>
    </source>
</evidence>
<dbReference type="Pfam" id="PF26137">
    <property type="entry name" value="Toxin_SdpC"/>
    <property type="match status" value="1"/>
</dbReference>
<comment type="caution">
    <text evidence="3">The sequence shown here is derived from an EMBL/GenBank/DDBJ whole genome shotgun (WGS) entry which is preliminary data.</text>
</comment>
<keyword evidence="1" id="KW-1133">Transmembrane helix</keyword>
<accession>A0ABT7FU50</accession>
<protein>
    <recommendedName>
        <fullName evidence="5">Secreted protein</fullName>
    </recommendedName>
</protein>
<dbReference type="InterPro" id="IPR023888">
    <property type="entry name" value="SdpC-like"/>
</dbReference>
<evidence type="ECO:0000313" key="3">
    <source>
        <dbReference type="EMBL" id="MDK4289507.1"/>
    </source>
</evidence>
<feature type="transmembrane region" description="Helical" evidence="1">
    <location>
        <begin position="158"/>
        <end position="181"/>
    </location>
</feature>
<keyword evidence="1" id="KW-0472">Membrane</keyword>
<evidence type="ECO:0000313" key="4">
    <source>
        <dbReference type="Proteomes" id="UP001239759"/>
    </source>
</evidence>
<reference evidence="3 4" key="1">
    <citation type="submission" date="2023-05" db="EMBL/GenBank/DDBJ databases">
        <title>Metabolic capabilities are highly conserved among human nasal-associated Corynebacterium species in pangenomic analyses.</title>
        <authorList>
            <person name="Tran T.H."/>
            <person name="Roberts A.Q."/>
            <person name="Escapa I.F."/>
            <person name="Gao W."/>
            <person name="Conlan S."/>
            <person name="Kong H."/>
            <person name="Segre J.A."/>
            <person name="Kelly M.S."/>
            <person name="Lemon K.P."/>
        </authorList>
    </citation>
    <scope>NUCLEOTIDE SEQUENCE [LARGE SCALE GENOMIC DNA]</scope>
    <source>
        <strain evidence="3 4">KPL3772</strain>
    </source>
</reference>
<dbReference type="EMBL" id="JASNUQ010000002">
    <property type="protein sequence ID" value="MDK4289507.1"/>
    <property type="molecule type" value="Genomic_DNA"/>
</dbReference>
<feature type="chain" id="PRO_5045644260" description="Secreted protein" evidence="2">
    <location>
        <begin position="26"/>
        <end position="242"/>
    </location>
</feature>
<dbReference type="RefSeq" id="WP_239264882.1">
    <property type="nucleotide sequence ID" value="NZ_JAKRDN010000008.1"/>
</dbReference>
<feature type="signal peptide" evidence="2">
    <location>
        <begin position="1"/>
        <end position="25"/>
    </location>
</feature>
<organism evidence="3 4">
    <name type="scientific">Corynebacterium pseudodiphtheriticum</name>
    <dbReference type="NCBI Taxonomy" id="37637"/>
    <lineage>
        <taxon>Bacteria</taxon>
        <taxon>Bacillati</taxon>
        <taxon>Actinomycetota</taxon>
        <taxon>Actinomycetes</taxon>
        <taxon>Mycobacteriales</taxon>
        <taxon>Corynebacteriaceae</taxon>
        <taxon>Corynebacterium</taxon>
    </lineage>
</organism>
<keyword evidence="4" id="KW-1185">Reference proteome</keyword>
<name>A0ABT7FU50_9CORY</name>
<proteinExistence type="predicted"/>
<keyword evidence="1" id="KW-0812">Transmembrane</keyword>